<comment type="caution">
    <text evidence="1">The sequence shown here is derived from an EMBL/GenBank/DDBJ whole genome shotgun (WGS) entry which is preliminary data.</text>
</comment>
<accession>A0ABD2MU03</accession>
<dbReference type="AlphaFoldDB" id="A0ABD2MU03"/>
<proteinExistence type="predicted"/>
<gene>
    <name evidence="1" type="ORF">HHI36_008999</name>
</gene>
<protein>
    <submittedName>
        <fullName evidence="1">Uncharacterized protein</fullName>
    </submittedName>
</protein>
<reference evidence="1 2" key="1">
    <citation type="journal article" date="2021" name="BMC Biol.">
        <title>Horizontally acquired antibacterial genes associated with adaptive radiation of ladybird beetles.</title>
        <authorList>
            <person name="Li H.S."/>
            <person name="Tang X.F."/>
            <person name="Huang Y.H."/>
            <person name="Xu Z.Y."/>
            <person name="Chen M.L."/>
            <person name="Du X.Y."/>
            <person name="Qiu B.Y."/>
            <person name="Chen P.T."/>
            <person name="Zhang W."/>
            <person name="Slipinski A."/>
            <person name="Escalona H.E."/>
            <person name="Waterhouse R.M."/>
            <person name="Zwick A."/>
            <person name="Pang H."/>
        </authorList>
    </citation>
    <scope>NUCLEOTIDE SEQUENCE [LARGE SCALE GENOMIC DNA]</scope>
    <source>
        <strain evidence="1">SYSU2018</strain>
    </source>
</reference>
<evidence type="ECO:0000313" key="1">
    <source>
        <dbReference type="EMBL" id="KAL3269943.1"/>
    </source>
</evidence>
<dbReference type="EMBL" id="JABFTP020000021">
    <property type="protein sequence ID" value="KAL3269943.1"/>
    <property type="molecule type" value="Genomic_DNA"/>
</dbReference>
<dbReference type="Proteomes" id="UP001516400">
    <property type="component" value="Unassembled WGS sequence"/>
</dbReference>
<evidence type="ECO:0000313" key="2">
    <source>
        <dbReference type="Proteomes" id="UP001516400"/>
    </source>
</evidence>
<organism evidence="1 2">
    <name type="scientific">Cryptolaemus montrouzieri</name>
    <dbReference type="NCBI Taxonomy" id="559131"/>
    <lineage>
        <taxon>Eukaryota</taxon>
        <taxon>Metazoa</taxon>
        <taxon>Ecdysozoa</taxon>
        <taxon>Arthropoda</taxon>
        <taxon>Hexapoda</taxon>
        <taxon>Insecta</taxon>
        <taxon>Pterygota</taxon>
        <taxon>Neoptera</taxon>
        <taxon>Endopterygota</taxon>
        <taxon>Coleoptera</taxon>
        <taxon>Polyphaga</taxon>
        <taxon>Cucujiformia</taxon>
        <taxon>Coccinelloidea</taxon>
        <taxon>Coccinellidae</taxon>
        <taxon>Scymninae</taxon>
        <taxon>Scymnini</taxon>
        <taxon>Cryptolaemus</taxon>
    </lineage>
</organism>
<name>A0ABD2MU03_9CUCU</name>
<sequence>MDSRDFEVELGNTCGICEETVNSEEIKVHKCVERCHYVYIDENRCFIHEMATTTIKPSGKFAEVQIRN</sequence>
<keyword evidence="2" id="KW-1185">Reference proteome</keyword>